<dbReference type="PANTHER" id="PTHR43808:SF8">
    <property type="entry name" value="PEPTIDASE M20 DIMERISATION DOMAIN-CONTAINING PROTEIN"/>
    <property type="match status" value="1"/>
</dbReference>
<keyword evidence="4 7" id="KW-0378">Hydrolase</keyword>
<evidence type="ECO:0000256" key="4">
    <source>
        <dbReference type="ARBA" id="ARBA00022801"/>
    </source>
</evidence>
<dbReference type="CDD" id="cd08659">
    <property type="entry name" value="M20_ArgE_DapE-like"/>
    <property type="match status" value="1"/>
</dbReference>
<dbReference type="RefSeq" id="WP_354434844.1">
    <property type="nucleotide sequence ID" value="NZ_JBEPLY010000010.1"/>
</dbReference>
<dbReference type="SUPFAM" id="SSF55031">
    <property type="entry name" value="Bacterial exopeptidase dimerisation domain"/>
    <property type="match status" value="1"/>
</dbReference>
<dbReference type="Proteomes" id="UP001549164">
    <property type="component" value="Unassembled WGS sequence"/>
</dbReference>
<evidence type="ECO:0000313" key="8">
    <source>
        <dbReference type="Proteomes" id="UP001549164"/>
    </source>
</evidence>
<dbReference type="InterPro" id="IPR036264">
    <property type="entry name" value="Bact_exopeptidase_dim_dom"/>
</dbReference>
<dbReference type="PANTHER" id="PTHR43808">
    <property type="entry name" value="ACETYLORNITHINE DEACETYLASE"/>
    <property type="match status" value="1"/>
</dbReference>
<dbReference type="Pfam" id="PF07687">
    <property type="entry name" value="M20_dimer"/>
    <property type="match status" value="1"/>
</dbReference>
<dbReference type="Gene3D" id="3.30.70.360">
    <property type="match status" value="1"/>
</dbReference>
<comment type="similarity">
    <text evidence="2">Belongs to the peptidase M20A family.</text>
</comment>
<evidence type="ECO:0000256" key="1">
    <source>
        <dbReference type="ARBA" id="ARBA00001947"/>
    </source>
</evidence>
<comment type="caution">
    <text evidence="7">The sequence shown here is derived from an EMBL/GenBank/DDBJ whole genome shotgun (WGS) entry which is preliminary data.</text>
</comment>
<keyword evidence="3" id="KW-0479">Metal-binding</keyword>
<dbReference type="InterPro" id="IPR002933">
    <property type="entry name" value="Peptidase_M20"/>
</dbReference>
<dbReference type="EC" id="3.5.1.18" evidence="7"/>
<feature type="domain" description="Peptidase M20 dimerisation" evidence="6">
    <location>
        <begin position="162"/>
        <end position="261"/>
    </location>
</feature>
<keyword evidence="5" id="KW-0862">Zinc</keyword>
<keyword evidence="8" id="KW-1185">Reference proteome</keyword>
<dbReference type="InterPro" id="IPR050072">
    <property type="entry name" value="Peptidase_M20A"/>
</dbReference>
<comment type="cofactor">
    <cofactor evidence="1">
        <name>Zn(2+)</name>
        <dbReference type="ChEBI" id="CHEBI:29105"/>
    </cofactor>
</comment>
<accession>A0ABV2IFH5</accession>
<evidence type="ECO:0000256" key="2">
    <source>
        <dbReference type="ARBA" id="ARBA00006247"/>
    </source>
</evidence>
<dbReference type="Pfam" id="PF01546">
    <property type="entry name" value="Peptidase_M20"/>
    <property type="match status" value="1"/>
</dbReference>
<sequence length="365" mass="38065">MNVTELTRRLVAIDTVNPPGNEKEAMALCAGLLSEAGFDCREAGKGNLLATRGITDGAAALAFTGHLDTVPLGDAPWRYPAHDAAIADGRIFGRGTTDMKGGVAAFVCAAITRPPPPGGIALMLTVREETGSEGARLMAEAGGLPEIGGLIVAEPTSNRPVYGHKGAFWLRLRARGITAHGSMPEKGDNAISRMVRALVALEGYVPGSAHAVMGKPTLNVGTIRGGLNTNSVPDLCEVTVDMRSVPGVDHAGIYADLAERCGPDIEIDRLIDLPSVWTDPQNPWITEMAGHAARLAGADVSVSAASYFTDASILTPALGNVPTIILGPGDPELAHQTDESVSIERLNEACAIYGAAIEGWDGHKR</sequence>
<evidence type="ECO:0000259" key="6">
    <source>
        <dbReference type="Pfam" id="PF07687"/>
    </source>
</evidence>
<dbReference type="InterPro" id="IPR001261">
    <property type="entry name" value="ArgE/DapE_CS"/>
</dbReference>
<dbReference type="Gene3D" id="3.40.630.10">
    <property type="entry name" value="Zn peptidases"/>
    <property type="match status" value="1"/>
</dbReference>
<evidence type="ECO:0000256" key="3">
    <source>
        <dbReference type="ARBA" id="ARBA00022723"/>
    </source>
</evidence>
<dbReference type="SUPFAM" id="SSF53187">
    <property type="entry name" value="Zn-dependent exopeptidases"/>
    <property type="match status" value="1"/>
</dbReference>
<dbReference type="InterPro" id="IPR011650">
    <property type="entry name" value="Peptidase_M20_dimer"/>
</dbReference>
<gene>
    <name evidence="7" type="ORF">ABID12_002933</name>
</gene>
<dbReference type="PROSITE" id="PS00758">
    <property type="entry name" value="ARGE_DAPE_CPG2_1"/>
    <property type="match status" value="1"/>
</dbReference>
<dbReference type="EMBL" id="JBEPLY010000010">
    <property type="protein sequence ID" value="MET3600982.1"/>
    <property type="molecule type" value="Genomic_DNA"/>
</dbReference>
<protein>
    <submittedName>
        <fullName evidence="7">Succinyl-diaminopimelate desuccinylase</fullName>
        <ecNumber evidence="7">3.5.1.18</ecNumber>
    </submittedName>
</protein>
<evidence type="ECO:0000256" key="5">
    <source>
        <dbReference type="ARBA" id="ARBA00022833"/>
    </source>
</evidence>
<organism evidence="7 8">
    <name type="scientific">Martelella mangrovi</name>
    <dbReference type="NCBI Taxonomy" id="1397477"/>
    <lineage>
        <taxon>Bacteria</taxon>
        <taxon>Pseudomonadati</taxon>
        <taxon>Pseudomonadota</taxon>
        <taxon>Alphaproteobacteria</taxon>
        <taxon>Hyphomicrobiales</taxon>
        <taxon>Aurantimonadaceae</taxon>
        <taxon>Martelella</taxon>
    </lineage>
</organism>
<evidence type="ECO:0000313" key="7">
    <source>
        <dbReference type="EMBL" id="MET3600982.1"/>
    </source>
</evidence>
<dbReference type="GO" id="GO:0009014">
    <property type="term" value="F:succinyl-diaminopimelate desuccinylase activity"/>
    <property type="evidence" value="ECO:0007669"/>
    <property type="project" value="UniProtKB-EC"/>
</dbReference>
<name>A0ABV2IFH5_9HYPH</name>
<proteinExistence type="inferred from homology"/>
<reference evidence="7 8" key="1">
    <citation type="submission" date="2024-06" db="EMBL/GenBank/DDBJ databases">
        <title>Genomic Encyclopedia of Type Strains, Phase IV (KMG-IV): sequencing the most valuable type-strain genomes for metagenomic binning, comparative biology and taxonomic classification.</title>
        <authorList>
            <person name="Goeker M."/>
        </authorList>
    </citation>
    <scope>NUCLEOTIDE SEQUENCE [LARGE SCALE GENOMIC DNA]</scope>
    <source>
        <strain evidence="7 8">DSM 28102</strain>
    </source>
</reference>